<gene>
    <name evidence="1" type="ORF">S03H2_28994</name>
</gene>
<reference evidence="1" key="1">
    <citation type="journal article" date="2014" name="Front. Microbiol.">
        <title>High frequency of phylogenetically diverse reductive dehalogenase-homologous genes in deep subseafloor sedimentary metagenomes.</title>
        <authorList>
            <person name="Kawai M."/>
            <person name="Futagami T."/>
            <person name="Toyoda A."/>
            <person name="Takaki Y."/>
            <person name="Nishi S."/>
            <person name="Hori S."/>
            <person name="Arai W."/>
            <person name="Tsubouchi T."/>
            <person name="Morono Y."/>
            <person name="Uchiyama I."/>
            <person name="Ito T."/>
            <person name="Fujiyama A."/>
            <person name="Inagaki F."/>
            <person name="Takami H."/>
        </authorList>
    </citation>
    <scope>NUCLEOTIDE SEQUENCE</scope>
    <source>
        <strain evidence="1">Expedition CK06-06</strain>
    </source>
</reference>
<name>X1ISL0_9ZZZZ</name>
<organism evidence="1">
    <name type="scientific">marine sediment metagenome</name>
    <dbReference type="NCBI Taxonomy" id="412755"/>
    <lineage>
        <taxon>unclassified sequences</taxon>
        <taxon>metagenomes</taxon>
        <taxon>ecological metagenomes</taxon>
    </lineage>
</organism>
<evidence type="ECO:0000313" key="1">
    <source>
        <dbReference type="EMBL" id="GAH60493.1"/>
    </source>
</evidence>
<proteinExistence type="predicted"/>
<dbReference type="SUPFAM" id="SSF56747">
    <property type="entry name" value="Prim-pol domain"/>
    <property type="match status" value="1"/>
</dbReference>
<accession>X1ISL0</accession>
<dbReference type="Gene3D" id="3.90.920.10">
    <property type="entry name" value="DNA primase, PRIM domain"/>
    <property type="match status" value="1"/>
</dbReference>
<protein>
    <submittedName>
        <fullName evidence="1">Uncharacterized protein</fullName>
    </submittedName>
</protein>
<dbReference type="EMBL" id="BARU01017482">
    <property type="protein sequence ID" value="GAH60493.1"/>
    <property type="molecule type" value="Genomic_DNA"/>
</dbReference>
<sequence length="142" mass="16526">MESIRFIKRLFQAYYKNQQKSFPSVSNLLEREFAFVPWENNIMIRHIGFISLDFLTDYLIHNVPKHMYSSASLYVLPGASKMDSKKYLGCDLIFDIDADHLDTKCKEKHDFWECESCSQSGVGLSPKLCPNPDCKSTRFKKI</sequence>
<dbReference type="AlphaFoldDB" id="X1ISL0"/>
<feature type="non-terminal residue" evidence="1">
    <location>
        <position position="142"/>
    </location>
</feature>
<comment type="caution">
    <text evidence="1">The sequence shown here is derived from an EMBL/GenBank/DDBJ whole genome shotgun (WGS) entry which is preliminary data.</text>
</comment>